<dbReference type="GO" id="GO:0005634">
    <property type="term" value="C:nucleus"/>
    <property type="evidence" value="ECO:0007669"/>
    <property type="project" value="UniProtKB-ARBA"/>
</dbReference>
<dbReference type="Gene3D" id="3.30.70.270">
    <property type="match status" value="1"/>
</dbReference>
<dbReference type="GO" id="GO:0015074">
    <property type="term" value="P:DNA integration"/>
    <property type="evidence" value="ECO:0007669"/>
    <property type="project" value="InterPro"/>
</dbReference>
<dbReference type="SUPFAM" id="SSF53098">
    <property type="entry name" value="Ribonuclease H-like"/>
    <property type="match status" value="1"/>
</dbReference>
<organism evidence="4 5">
    <name type="scientific">Ustilago bromivora</name>
    <dbReference type="NCBI Taxonomy" id="307758"/>
    <lineage>
        <taxon>Eukaryota</taxon>
        <taxon>Fungi</taxon>
        <taxon>Dikarya</taxon>
        <taxon>Basidiomycota</taxon>
        <taxon>Ustilaginomycotina</taxon>
        <taxon>Ustilaginomycetes</taxon>
        <taxon>Ustilaginales</taxon>
        <taxon>Ustilaginaceae</taxon>
        <taxon>Ustilago</taxon>
    </lineage>
</organism>
<dbReference type="InterPro" id="IPR012337">
    <property type="entry name" value="RNaseH-like_sf"/>
</dbReference>
<sequence>MAPRPMQPKVMVTTEDLLEEGALDSGDKKMDDPEVVDPDNLDFSQYQPPMVTSHEEVQDNNKGNFLGFMNFYQWFIAHFAHISKPLTSLVKLTEQFKKFELPEEAQQAFHKLIQAFMTAGVLRHFNYHLPTRLETDVSDFTIAGVLKKGHEGQWHPLAYYSQKLSSAEKNYEIHDKELLAIVACLPQWRHMLTGLPSQLVILTDHEALKHFGVPDHMVSDCGRQFISKAWKEFASLMGAKHSLSTAYHPQMYGQTEQVNQVVEQYLQMYCNYQQDDWAKLLQMEVFVYNNTVHTSIGVSLFFACYGWNPKAHPDIPQQLGVNDPKHPEYLVDGDKQCKYLQEQIRVAQCRMVDQYNRKHKDIEFKEGDNQEEEVVVCDNLPNEEEASEVGPPNGRPEWQLKERPEPCPRSHPQWEEELGCKPTQPPRQLDAPES</sequence>
<dbReference type="GO" id="GO:0003723">
    <property type="term" value="F:RNA binding"/>
    <property type="evidence" value="ECO:0007669"/>
    <property type="project" value="UniProtKB-KW"/>
</dbReference>
<dbReference type="Pfam" id="PF17919">
    <property type="entry name" value="RT_RNaseH_2"/>
    <property type="match status" value="1"/>
</dbReference>
<dbReference type="InterPro" id="IPR001584">
    <property type="entry name" value="Integrase_cat-core"/>
</dbReference>
<dbReference type="InterPro" id="IPR043128">
    <property type="entry name" value="Rev_trsase/Diguanyl_cyclase"/>
</dbReference>
<dbReference type="PROSITE" id="PS50994">
    <property type="entry name" value="INTEGRASE"/>
    <property type="match status" value="1"/>
</dbReference>
<feature type="compositionally biased region" description="Basic and acidic residues" evidence="2">
    <location>
        <begin position="398"/>
        <end position="414"/>
    </location>
</feature>
<protein>
    <recommendedName>
        <fullName evidence="3">Integrase catalytic domain-containing protein</fullName>
    </recommendedName>
</protein>
<dbReference type="Gene3D" id="3.30.420.10">
    <property type="entry name" value="Ribonuclease H-like superfamily/Ribonuclease H"/>
    <property type="match status" value="1"/>
</dbReference>
<dbReference type="InterPro" id="IPR041577">
    <property type="entry name" value="RT_RNaseH_2"/>
</dbReference>
<feature type="domain" description="Integrase catalytic" evidence="3">
    <location>
        <begin position="126"/>
        <end position="324"/>
    </location>
</feature>
<evidence type="ECO:0000259" key="3">
    <source>
        <dbReference type="PROSITE" id="PS50994"/>
    </source>
</evidence>
<comment type="caution">
    <text evidence="4">The sequence shown here is derived from an EMBL/GenBank/DDBJ whole genome shotgun (WGS) entry which is preliminary data.</text>
</comment>
<evidence type="ECO:0000256" key="1">
    <source>
        <dbReference type="ARBA" id="ARBA00022884"/>
    </source>
</evidence>
<reference evidence="4" key="1">
    <citation type="submission" date="2018-08" db="EMBL/GenBank/DDBJ databases">
        <authorList>
            <person name="Guldener U."/>
        </authorList>
    </citation>
    <scope>NUCLEOTIDE SEQUENCE</scope>
    <source>
        <strain evidence="4">UB2</strain>
    </source>
</reference>
<evidence type="ECO:0000256" key="2">
    <source>
        <dbReference type="SAM" id="MobiDB-lite"/>
    </source>
</evidence>
<dbReference type="SUPFAM" id="SSF56672">
    <property type="entry name" value="DNA/RNA polymerases"/>
    <property type="match status" value="1"/>
</dbReference>
<dbReference type="CDD" id="cd09274">
    <property type="entry name" value="RNase_HI_RT_Ty3"/>
    <property type="match status" value="1"/>
</dbReference>
<dbReference type="EMBL" id="ULHB01000018">
    <property type="protein sequence ID" value="SYW76308.1"/>
    <property type="molecule type" value="Genomic_DNA"/>
</dbReference>
<dbReference type="PANTHER" id="PTHR34072:SF52">
    <property type="entry name" value="RIBONUCLEASE H"/>
    <property type="match status" value="1"/>
</dbReference>
<feature type="region of interest" description="Disordered" evidence="2">
    <location>
        <begin position="380"/>
        <end position="434"/>
    </location>
</feature>
<gene>
    <name evidence="4" type="ORF">UBRO2_01379</name>
</gene>
<keyword evidence="1" id="KW-0694">RNA-binding</keyword>
<dbReference type="InterPro" id="IPR036397">
    <property type="entry name" value="RNaseH_sf"/>
</dbReference>
<dbReference type="Proteomes" id="UP000658997">
    <property type="component" value="Unassembled WGS sequence"/>
</dbReference>
<accession>A0A8H8TQZ8</accession>
<evidence type="ECO:0000313" key="5">
    <source>
        <dbReference type="Proteomes" id="UP000658997"/>
    </source>
</evidence>
<name>A0A8H8TQZ8_9BASI</name>
<dbReference type="PANTHER" id="PTHR34072">
    <property type="entry name" value="ENZYMATIC POLYPROTEIN-RELATED"/>
    <property type="match status" value="1"/>
</dbReference>
<dbReference type="InterPro" id="IPR043502">
    <property type="entry name" value="DNA/RNA_pol_sf"/>
</dbReference>
<proteinExistence type="predicted"/>
<evidence type="ECO:0000313" key="4">
    <source>
        <dbReference type="EMBL" id="SYW76308.1"/>
    </source>
</evidence>
<dbReference type="AlphaFoldDB" id="A0A8H8TQZ8"/>
<keyword evidence="5" id="KW-1185">Reference proteome</keyword>